<evidence type="ECO:0000313" key="5">
    <source>
        <dbReference type="EMBL" id="BBF92346.1"/>
    </source>
</evidence>
<dbReference type="NCBIfam" id="TIGR01760">
    <property type="entry name" value="tape_meas_TP901"/>
    <property type="match status" value="1"/>
</dbReference>
<accession>A0A348FYG3</accession>
<dbReference type="PANTHER" id="PTHR37813:SF1">
    <property type="entry name" value="FELS-2 PROPHAGE PROTEIN"/>
    <property type="match status" value="1"/>
</dbReference>
<dbReference type="EMBL" id="AP018907">
    <property type="protein sequence ID" value="BBF92346.1"/>
    <property type="molecule type" value="Genomic_DNA"/>
</dbReference>
<dbReference type="OrthoDB" id="8429573at2"/>
<dbReference type="PANTHER" id="PTHR37813">
    <property type="entry name" value="FELS-2 PROPHAGE PROTEIN"/>
    <property type="match status" value="1"/>
</dbReference>
<keyword evidence="6" id="KW-1185">Reference proteome</keyword>
<keyword evidence="1" id="KW-1188">Viral release from host cell</keyword>
<evidence type="ECO:0000256" key="1">
    <source>
        <dbReference type="ARBA" id="ARBA00022612"/>
    </source>
</evidence>
<name>A0A348FYG3_9HYPH</name>
<feature type="transmembrane region" description="Helical" evidence="3">
    <location>
        <begin position="436"/>
        <end position="458"/>
    </location>
</feature>
<dbReference type="RefSeq" id="WP_126398215.1">
    <property type="nucleotide sequence ID" value="NZ_AP018907.1"/>
</dbReference>
<evidence type="ECO:0000256" key="3">
    <source>
        <dbReference type="SAM" id="Phobius"/>
    </source>
</evidence>
<organism evidence="5 6">
    <name type="scientific">Blastochloris tepida</name>
    <dbReference type="NCBI Taxonomy" id="2233851"/>
    <lineage>
        <taxon>Bacteria</taxon>
        <taxon>Pseudomonadati</taxon>
        <taxon>Pseudomonadota</taxon>
        <taxon>Alphaproteobacteria</taxon>
        <taxon>Hyphomicrobiales</taxon>
        <taxon>Blastochloridaceae</taxon>
        <taxon>Blastochloris</taxon>
    </lineage>
</organism>
<gene>
    <name evidence="5" type="ORF">BLTE_10310</name>
</gene>
<sequence length="678" mass="70683">MSGFKVSMIVELVDRLTGPAKAVERAGKGIEQAIEGVNRAGGKTNTTAWTAHTRGAQAAEKAAKAAAKATRDAEREAAKAAKSYEQLGSRIGNAIATIGGAGLIGKPIVSAAKFEEAWADFSKIANLSADKDNALREAVLKRAASSRTNAAALTELLSGLASSGVPDDELLDYLDMLDKASVAFGLSGKDAGRDIGFLRTNLKMTKEEFRDLLDTLNFLENKTNASAKDLLKFMRDSAGIMRQSGIGYADQAAIGAAALSLQSDPGKVARSISALLAQLQTAQYLQHGKKPNPRLEAFERLGVDPKQLADSLKKDPIAAISAFLAKVNEAKDPLRELVAIMGKEWMDEIGGLAAARELIEQARQYARDPARTGSMEEEYQKKLRTTIGLWERLKNATDVIFTRLGDKYLPSINAFLTRINAWLGANEGLAVRIAEIGTAAVGVLAGLGALSMAAWVFSPLKGAVLGVGRALWWVGATAAPFVVGMLVRSIAAIGRVLAVMVLSNPVTATLLAIGAAALWVYENWGMVKGALTSAWQGIEGAVTAALEGVKSAWTSFVAWLEGIVAAILAKMAAIGQAIRNAFTFSWPSLPGWLQNLVPGGSGAPASPSKFDPGPSVPAGPGAVQPAGSRVQTIHQTIHAPISITAAGTPAEVSGAARAGVAGGAKAGAAALHDGWALA</sequence>
<proteinExistence type="predicted"/>
<dbReference type="InterPro" id="IPR010090">
    <property type="entry name" value="Phage_tape_meas"/>
</dbReference>
<keyword evidence="3" id="KW-0812">Transmembrane</keyword>
<feature type="transmembrane region" description="Helical" evidence="3">
    <location>
        <begin position="470"/>
        <end position="487"/>
    </location>
</feature>
<dbReference type="AlphaFoldDB" id="A0A348FYG3"/>
<dbReference type="Proteomes" id="UP000266934">
    <property type="component" value="Chromosome"/>
</dbReference>
<feature type="transmembrane region" description="Helical" evidence="3">
    <location>
        <begin position="556"/>
        <end position="578"/>
    </location>
</feature>
<evidence type="ECO:0000256" key="2">
    <source>
        <dbReference type="SAM" id="MobiDB-lite"/>
    </source>
</evidence>
<feature type="compositionally biased region" description="Low complexity" evidence="2">
    <location>
        <begin position="612"/>
        <end position="625"/>
    </location>
</feature>
<evidence type="ECO:0000259" key="4">
    <source>
        <dbReference type="Pfam" id="PF10145"/>
    </source>
</evidence>
<feature type="region of interest" description="Disordered" evidence="2">
    <location>
        <begin position="603"/>
        <end position="625"/>
    </location>
</feature>
<feature type="domain" description="Phage tail tape measure protein" evidence="4">
    <location>
        <begin position="144"/>
        <end position="335"/>
    </location>
</feature>
<dbReference type="Pfam" id="PF10145">
    <property type="entry name" value="PhageMin_Tail"/>
    <property type="match status" value="1"/>
</dbReference>
<keyword evidence="3" id="KW-1133">Transmembrane helix</keyword>
<protein>
    <recommendedName>
        <fullName evidence="4">Phage tail tape measure protein domain-containing protein</fullName>
    </recommendedName>
</protein>
<dbReference type="KEGG" id="blag:BLTE_10310"/>
<feature type="transmembrane region" description="Helical" evidence="3">
    <location>
        <begin position="499"/>
        <end position="521"/>
    </location>
</feature>
<reference evidence="5 6" key="1">
    <citation type="submission" date="2018-08" db="EMBL/GenBank/DDBJ databases">
        <title>Complete genome sequencing of Blastochloris tepida GI.</title>
        <authorList>
            <person name="Tsukatani Y."/>
            <person name="Mori H."/>
        </authorList>
    </citation>
    <scope>NUCLEOTIDE SEQUENCE [LARGE SCALE GENOMIC DNA]</scope>
    <source>
        <strain evidence="5 6">GI</strain>
    </source>
</reference>
<evidence type="ECO:0000313" key="6">
    <source>
        <dbReference type="Proteomes" id="UP000266934"/>
    </source>
</evidence>
<keyword evidence="3" id="KW-0472">Membrane</keyword>